<organism evidence="1 2">
    <name type="scientific">Dendrobium nobile</name>
    <name type="common">Orchid</name>
    <dbReference type="NCBI Taxonomy" id="94219"/>
    <lineage>
        <taxon>Eukaryota</taxon>
        <taxon>Viridiplantae</taxon>
        <taxon>Streptophyta</taxon>
        <taxon>Embryophyta</taxon>
        <taxon>Tracheophyta</taxon>
        <taxon>Spermatophyta</taxon>
        <taxon>Magnoliopsida</taxon>
        <taxon>Liliopsida</taxon>
        <taxon>Asparagales</taxon>
        <taxon>Orchidaceae</taxon>
        <taxon>Epidendroideae</taxon>
        <taxon>Malaxideae</taxon>
        <taxon>Dendrobiinae</taxon>
        <taxon>Dendrobium</taxon>
    </lineage>
</organism>
<proteinExistence type="predicted"/>
<dbReference type="Proteomes" id="UP000829196">
    <property type="component" value="Unassembled WGS sequence"/>
</dbReference>
<accession>A0A8T3BH59</accession>
<dbReference type="EMBL" id="JAGYWB010000009">
    <property type="protein sequence ID" value="KAI0512396.1"/>
    <property type="molecule type" value="Genomic_DNA"/>
</dbReference>
<keyword evidence="2" id="KW-1185">Reference proteome</keyword>
<evidence type="ECO:0000313" key="2">
    <source>
        <dbReference type="Proteomes" id="UP000829196"/>
    </source>
</evidence>
<reference evidence="1" key="1">
    <citation type="journal article" date="2022" name="Front. Genet.">
        <title>Chromosome-Scale Assembly of the Dendrobium nobile Genome Provides Insights Into the Molecular Mechanism of the Biosynthesis of the Medicinal Active Ingredient of Dendrobium.</title>
        <authorList>
            <person name="Xu Q."/>
            <person name="Niu S.-C."/>
            <person name="Li K.-L."/>
            <person name="Zheng P.-J."/>
            <person name="Zhang X.-J."/>
            <person name="Jia Y."/>
            <person name="Liu Y."/>
            <person name="Niu Y.-X."/>
            <person name="Yu L.-H."/>
            <person name="Chen D.-F."/>
            <person name="Zhang G.-Q."/>
        </authorList>
    </citation>
    <scope>NUCLEOTIDE SEQUENCE</scope>
    <source>
        <tissue evidence="1">Leaf</tissue>
    </source>
</reference>
<name>A0A8T3BH59_DENNO</name>
<gene>
    <name evidence="1" type="ORF">KFK09_013035</name>
</gene>
<comment type="caution">
    <text evidence="1">The sequence shown here is derived from an EMBL/GenBank/DDBJ whole genome shotgun (WGS) entry which is preliminary data.</text>
</comment>
<evidence type="ECO:0000313" key="1">
    <source>
        <dbReference type="EMBL" id="KAI0512396.1"/>
    </source>
</evidence>
<protein>
    <submittedName>
        <fullName evidence="1">Uncharacterized protein</fullName>
    </submittedName>
</protein>
<sequence>MDKWSLNGAELSICSTKAPKFRKIMKNNIYSKVLHEVLIGYPLGTHVLVRQASPTHTHLW</sequence>
<dbReference type="AlphaFoldDB" id="A0A8T3BH59"/>